<evidence type="ECO:0000313" key="2">
    <source>
        <dbReference type="EMBL" id="KAI3932294.1"/>
    </source>
</evidence>
<feature type="compositionally biased region" description="Basic and acidic residues" evidence="1">
    <location>
        <begin position="297"/>
        <end position="313"/>
    </location>
</feature>
<evidence type="ECO:0000256" key="1">
    <source>
        <dbReference type="SAM" id="MobiDB-lite"/>
    </source>
</evidence>
<feature type="compositionally biased region" description="Polar residues" evidence="1">
    <location>
        <begin position="283"/>
        <end position="296"/>
    </location>
</feature>
<dbReference type="EMBL" id="JAJJMB010007077">
    <property type="protein sequence ID" value="KAI3932294.1"/>
    <property type="molecule type" value="Genomic_DNA"/>
</dbReference>
<reference evidence="2" key="1">
    <citation type="submission" date="2022-04" db="EMBL/GenBank/DDBJ databases">
        <title>A functionally conserved STORR gene fusion in Papaver species that diverged 16.8 million years ago.</title>
        <authorList>
            <person name="Catania T."/>
        </authorList>
    </citation>
    <scope>NUCLEOTIDE SEQUENCE</scope>
    <source>
        <strain evidence="2">S-188037</strain>
    </source>
</reference>
<proteinExistence type="predicted"/>
<feature type="region of interest" description="Disordered" evidence="1">
    <location>
        <begin position="148"/>
        <end position="186"/>
    </location>
</feature>
<evidence type="ECO:0000313" key="3">
    <source>
        <dbReference type="Proteomes" id="UP001202328"/>
    </source>
</evidence>
<feature type="compositionally biased region" description="Basic and acidic residues" evidence="1">
    <location>
        <begin position="228"/>
        <end position="244"/>
    </location>
</feature>
<feature type="compositionally biased region" description="Basic and acidic residues" evidence="1">
    <location>
        <begin position="171"/>
        <end position="186"/>
    </location>
</feature>
<feature type="region of interest" description="Disordered" evidence="1">
    <location>
        <begin position="204"/>
        <end position="255"/>
    </location>
</feature>
<dbReference type="Proteomes" id="UP001202328">
    <property type="component" value="Unassembled WGS sequence"/>
</dbReference>
<comment type="caution">
    <text evidence="2">The sequence shown here is derived from an EMBL/GenBank/DDBJ whole genome shotgun (WGS) entry which is preliminary data.</text>
</comment>
<sequence>MATIEETNHTVYVKTNLNTRLAVTITNTDTAGHLKEKISSDHLNCFPVLGEINVSAIKVKRNKHFYHLSDSILVKIVFERVKGTWFLYVDAAGEKSEDQIAHDPIGESMKEIDHGENQLHSKQAVVPENLLVEKPLVNNEHVTSAGLAVKPVKKKKKNPVQQVKATAAPSDLKRKLSEASSDTEAKDVCNTRVKKKRSIKISDGETGLLNSGAGKDGSTSDVVPMTSKSEKALVADHPSLETKKAGKSLPPTGKSKKLKVKTIVASSSCLEKGSNKDCGIGDNSVNMVESSKTKQSSSKDHQEPPKEQNDVISRDLSNNGENEKQGCTPL</sequence>
<feature type="region of interest" description="Disordered" evidence="1">
    <location>
        <begin position="271"/>
        <end position="330"/>
    </location>
</feature>
<name>A0AAD4T242_9MAGN</name>
<accession>A0AAD4T242</accession>
<organism evidence="2 3">
    <name type="scientific">Papaver atlanticum</name>
    <dbReference type="NCBI Taxonomy" id="357466"/>
    <lineage>
        <taxon>Eukaryota</taxon>
        <taxon>Viridiplantae</taxon>
        <taxon>Streptophyta</taxon>
        <taxon>Embryophyta</taxon>
        <taxon>Tracheophyta</taxon>
        <taxon>Spermatophyta</taxon>
        <taxon>Magnoliopsida</taxon>
        <taxon>Ranunculales</taxon>
        <taxon>Papaveraceae</taxon>
        <taxon>Papaveroideae</taxon>
        <taxon>Papaver</taxon>
    </lineage>
</organism>
<protein>
    <submittedName>
        <fullName evidence="2">Uncharacterized protein</fullName>
    </submittedName>
</protein>
<gene>
    <name evidence="2" type="ORF">MKW98_025014</name>
</gene>
<dbReference type="AlphaFoldDB" id="A0AAD4T242"/>
<keyword evidence="3" id="KW-1185">Reference proteome</keyword>